<comment type="caution">
    <text evidence="2">The sequence shown here is derived from an EMBL/GenBank/DDBJ whole genome shotgun (WGS) entry which is preliminary data.</text>
</comment>
<dbReference type="Pfam" id="PF18759">
    <property type="entry name" value="Plavaka"/>
    <property type="match status" value="1"/>
</dbReference>
<evidence type="ECO:0000313" key="2">
    <source>
        <dbReference type="EMBL" id="KAJ7194518.1"/>
    </source>
</evidence>
<sequence>MAPPRAGQKRKRVLDVPELTPCAVCGELRHPRRLSAHQQVCREYQRRRAVLEKDARSIQIPRRGKKRKLDDKMPRLRLRKAPGNKENIPPPDNYLDQPQDISMADSEPPEPAGPPQPAPDLAPPTVHLPPVFLLTVPHPHAHLPSTIIPLDNPPPSTTSRVLARGFNFEKPYAPFRCYADYHFTSKCVRFAKSDKEIQEDLDSQHNNVYNDGAFKHMADSLRATRQLTVEVRSLVYRLMRTVPDSVTVFQFKRARVTVDFEADAETDRFRGVFEVEIDFRDPWEVVQSWVRDETLVPYSTWFSVRKYYCRGGARLEYQEEVLDEPWTGSTWRKIDDNLPDWDLASPESNKQKYPSCYLPLHIWLDKGQVSTKVKKHPILLRGLWIDSAVRNGAGNGGSALLGYVVLPPEIRNVDYHSLSGREQEDLAKLKGRVYNEINSVILRSLMARSVYGDTFRFVLEYGVAVRAVPSSTCLGAA</sequence>
<feature type="region of interest" description="Disordered" evidence="1">
    <location>
        <begin position="51"/>
        <end position="126"/>
    </location>
</feature>
<evidence type="ECO:0000256" key="1">
    <source>
        <dbReference type="SAM" id="MobiDB-lite"/>
    </source>
</evidence>
<protein>
    <submittedName>
        <fullName evidence="2">Uncharacterized protein</fullName>
    </submittedName>
</protein>
<evidence type="ECO:0000313" key="3">
    <source>
        <dbReference type="Proteomes" id="UP001219525"/>
    </source>
</evidence>
<feature type="compositionally biased region" description="Pro residues" evidence="1">
    <location>
        <begin position="109"/>
        <end position="122"/>
    </location>
</feature>
<dbReference type="InterPro" id="IPR041078">
    <property type="entry name" value="Plavaka"/>
</dbReference>
<gene>
    <name evidence="2" type="ORF">GGX14DRAFT_404564</name>
</gene>
<dbReference type="AlphaFoldDB" id="A0AAD6XZY2"/>
<keyword evidence="3" id="KW-1185">Reference proteome</keyword>
<reference evidence="2" key="1">
    <citation type="submission" date="2023-03" db="EMBL/GenBank/DDBJ databases">
        <title>Massive genome expansion in bonnet fungi (Mycena s.s.) driven by repeated elements and novel gene families across ecological guilds.</title>
        <authorList>
            <consortium name="Lawrence Berkeley National Laboratory"/>
            <person name="Harder C.B."/>
            <person name="Miyauchi S."/>
            <person name="Viragh M."/>
            <person name="Kuo A."/>
            <person name="Thoen E."/>
            <person name="Andreopoulos B."/>
            <person name="Lu D."/>
            <person name="Skrede I."/>
            <person name="Drula E."/>
            <person name="Henrissat B."/>
            <person name="Morin E."/>
            <person name="Kohler A."/>
            <person name="Barry K."/>
            <person name="LaButti K."/>
            <person name="Morin E."/>
            <person name="Salamov A."/>
            <person name="Lipzen A."/>
            <person name="Mereny Z."/>
            <person name="Hegedus B."/>
            <person name="Baldrian P."/>
            <person name="Stursova M."/>
            <person name="Weitz H."/>
            <person name="Taylor A."/>
            <person name="Grigoriev I.V."/>
            <person name="Nagy L.G."/>
            <person name="Martin F."/>
            <person name="Kauserud H."/>
        </authorList>
    </citation>
    <scope>NUCLEOTIDE SEQUENCE</scope>
    <source>
        <strain evidence="2">9144</strain>
    </source>
</reference>
<name>A0AAD6XZY2_9AGAR</name>
<dbReference type="EMBL" id="JARJCW010000097">
    <property type="protein sequence ID" value="KAJ7194518.1"/>
    <property type="molecule type" value="Genomic_DNA"/>
</dbReference>
<proteinExistence type="predicted"/>
<dbReference type="Proteomes" id="UP001219525">
    <property type="component" value="Unassembled WGS sequence"/>
</dbReference>
<accession>A0AAD6XZY2</accession>
<organism evidence="2 3">
    <name type="scientific">Mycena pura</name>
    <dbReference type="NCBI Taxonomy" id="153505"/>
    <lineage>
        <taxon>Eukaryota</taxon>
        <taxon>Fungi</taxon>
        <taxon>Dikarya</taxon>
        <taxon>Basidiomycota</taxon>
        <taxon>Agaricomycotina</taxon>
        <taxon>Agaricomycetes</taxon>
        <taxon>Agaricomycetidae</taxon>
        <taxon>Agaricales</taxon>
        <taxon>Marasmiineae</taxon>
        <taxon>Mycenaceae</taxon>
        <taxon>Mycena</taxon>
    </lineage>
</organism>